<dbReference type="EMBL" id="AQGV01000011">
    <property type="protein sequence ID" value="MBE0367003.1"/>
    <property type="molecule type" value="Genomic_DNA"/>
</dbReference>
<keyword evidence="2" id="KW-0813">Transport</keyword>
<feature type="transmembrane region" description="Helical" evidence="7">
    <location>
        <begin position="343"/>
        <end position="362"/>
    </location>
</feature>
<organism evidence="8 9">
    <name type="scientific">Pseudoalteromonas aurantia 208</name>
    <dbReference type="NCBI Taxonomy" id="1314867"/>
    <lineage>
        <taxon>Bacteria</taxon>
        <taxon>Pseudomonadati</taxon>
        <taxon>Pseudomonadota</taxon>
        <taxon>Gammaproteobacteria</taxon>
        <taxon>Alteromonadales</taxon>
        <taxon>Pseudoalteromonadaceae</taxon>
        <taxon>Pseudoalteromonas</taxon>
    </lineage>
</organism>
<protein>
    <recommendedName>
        <fullName evidence="10">Na+-driven multidrug efflux pump</fullName>
    </recommendedName>
</protein>
<evidence type="ECO:0000256" key="7">
    <source>
        <dbReference type="SAM" id="Phobius"/>
    </source>
</evidence>
<evidence type="ECO:0000313" key="9">
    <source>
        <dbReference type="Proteomes" id="UP000615755"/>
    </source>
</evidence>
<keyword evidence="3" id="KW-1003">Cell membrane</keyword>
<evidence type="ECO:0000256" key="2">
    <source>
        <dbReference type="ARBA" id="ARBA00022448"/>
    </source>
</evidence>
<keyword evidence="9" id="KW-1185">Reference proteome</keyword>
<reference evidence="8 9" key="1">
    <citation type="submission" date="2015-03" db="EMBL/GenBank/DDBJ databases">
        <title>Genome sequence of Pseudoalteromonas aurantia.</title>
        <authorList>
            <person name="Xie B.-B."/>
            <person name="Rong J.-C."/>
            <person name="Qin Q.-L."/>
            <person name="Zhang Y.-Z."/>
        </authorList>
    </citation>
    <scope>NUCLEOTIDE SEQUENCE [LARGE SCALE GENOMIC DNA]</scope>
    <source>
        <strain evidence="8 9">208</strain>
    </source>
</reference>
<evidence type="ECO:0000256" key="1">
    <source>
        <dbReference type="ARBA" id="ARBA00004651"/>
    </source>
</evidence>
<comment type="subcellular location">
    <subcellularLocation>
        <location evidence="1">Cell membrane</location>
        <topology evidence="1">Multi-pass membrane protein</topology>
    </subcellularLocation>
</comment>
<feature type="transmembrane region" description="Helical" evidence="7">
    <location>
        <begin position="134"/>
        <end position="156"/>
    </location>
</feature>
<evidence type="ECO:0000256" key="6">
    <source>
        <dbReference type="ARBA" id="ARBA00023136"/>
    </source>
</evidence>
<dbReference type="InterPro" id="IPR052031">
    <property type="entry name" value="Membrane_Transporter-Flippase"/>
</dbReference>
<feature type="transmembrane region" description="Helical" evidence="7">
    <location>
        <begin position="91"/>
        <end position="107"/>
    </location>
</feature>
<feature type="transmembrane region" description="Helical" evidence="7">
    <location>
        <begin position="281"/>
        <end position="305"/>
    </location>
</feature>
<evidence type="ECO:0000256" key="4">
    <source>
        <dbReference type="ARBA" id="ARBA00022692"/>
    </source>
</evidence>
<feature type="transmembrane region" description="Helical" evidence="7">
    <location>
        <begin position="12"/>
        <end position="34"/>
    </location>
</feature>
<keyword evidence="5 7" id="KW-1133">Transmembrane helix</keyword>
<keyword evidence="6 7" id="KW-0472">Membrane</keyword>
<gene>
    <name evidence="8" type="ORF">PAUR_a0295</name>
</gene>
<feature type="transmembrane region" description="Helical" evidence="7">
    <location>
        <begin position="177"/>
        <end position="195"/>
    </location>
</feature>
<feature type="transmembrane region" description="Helical" evidence="7">
    <location>
        <begin position="317"/>
        <end position="337"/>
    </location>
</feature>
<keyword evidence="4 7" id="KW-0812">Transmembrane</keyword>
<evidence type="ECO:0000256" key="5">
    <source>
        <dbReference type="ARBA" id="ARBA00022989"/>
    </source>
</evidence>
<sequence>MGGVNTNVIRTLVVVSVLTLMMSMLLYIASPFIYKMLGTNSSAASTADLDVFSLVTQYTNLRLISWLPLVLIWQCNGILRSLGHIKPASTLLTLWMLCKFALSYMFIGDGTCVQSLNSGIIGAGYAHLISDSSFALVSLLITFRILGINTLVLPNIKWRNTFRQISVTGLNAALQQLYMPVCIGVLTYFVASVAHQKLPLLSILFRIEAVALLTPMVFTASLPGILAANWWANEYSRVKLLIMNSFAIIFIIQIAVAVVLYSNAHFIFVALNLSNELQADLAAFLLFVPISLIGAGFVMLTQSYLNAINQATQANALSFSHKIILTLPLAIVGLYHFSLVGMFIAIAVANVVTAILAVKRLFQLSQPNGNQRLPCHTKSPFIDNTQ</sequence>
<proteinExistence type="predicted"/>
<feature type="transmembrane region" description="Helical" evidence="7">
    <location>
        <begin position="240"/>
        <end position="261"/>
    </location>
</feature>
<comment type="caution">
    <text evidence="8">The sequence shown here is derived from an EMBL/GenBank/DDBJ whole genome shotgun (WGS) entry which is preliminary data.</text>
</comment>
<feature type="transmembrane region" description="Helical" evidence="7">
    <location>
        <begin position="207"/>
        <end position="228"/>
    </location>
</feature>
<accession>A0ABR9E7N3</accession>
<evidence type="ECO:0000256" key="3">
    <source>
        <dbReference type="ARBA" id="ARBA00022475"/>
    </source>
</evidence>
<dbReference type="PANTHER" id="PTHR43549">
    <property type="entry name" value="MULTIDRUG RESISTANCE PROTEIN YPNP-RELATED"/>
    <property type="match status" value="1"/>
</dbReference>
<evidence type="ECO:0000313" key="8">
    <source>
        <dbReference type="EMBL" id="MBE0367003.1"/>
    </source>
</evidence>
<evidence type="ECO:0008006" key="10">
    <source>
        <dbReference type="Google" id="ProtNLM"/>
    </source>
</evidence>
<name>A0ABR9E7N3_9GAMM</name>
<dbReference type="PANTHER" id="PTHR43549:SF2">
    <property type="entry name" value="MULTIDRUG RESISTANCE PROTEIN NORM-RELATED"/>
    <property type="match status" value="1"/>
</dbReference>
<dbReference type="Proteomes" id="UP000615755">
    <property type="component" value="Unassembled WGS sequence"/>
</dbReference>